<evidence type="ECO:0000256" key="1">
    <source>
        <dbReference type="ARBA" id="ARBA00007374"/>
    </source>
</evidence>
<accession>A0A9P6CR91</accession>
<feature type="compositionally biased region" description="Pro residues" evidence="5">
    <location>
        <begin position="341"/>
        <end position="350"/>
    </location>
</feature>
<feature type="compositionally biased region" description="Basic and acidic residues" evidence="5">
    <location>
        <begin position="825"/>
        <end position="853"/>
    </location>
</feature>
<feature type="region of interest" description="Disordered" evidence="5">
    <location>
        <begin position="278"/>
        <end position="415"/>
    </location>
</feature>
<dbReference type="GO" id="GO:0000824">
    <property type="term" value="F:inositol-1,4,5,6-tetrakisphosphate 3-kinase activity"/>
    <property type="evidence" value="ECO:0007669"/>
    <property type="project" value="TreeGrafter"/>
</dbReference>
<dbReference type="GO" id="GO:0005634">
    <property type="term" value="C:nucleus"/>
    <property type="evidence" value="ECO:0007669"/>
    <property type="project" value="TreeGrafter"/>
</dbReference>
<evidence type="ECO:0000256" key="2">
    <source>
        <dbReference type="ARBA" id="ARBA00022679"/>
    </source>
</evidence>
<feature type="region of interest" description="Disordered" evidence="5">
    <location>
        <begin position="1"/>
        <end position="196"/>
    </location>
</feature>
<dbReference type="PANTHER" id="PTHR12400">
    <property type="entry name" value="INOSITOL POLYPHOSPHATE KINASE"/>
    <property type="match status" value="1"/>
</dbReference>
<feature type="compositionally biased region" description="Polar residues" evidence="5">
    <location>
        <begin position="22"/>
        <end position="38"/>
    </location>
</feature>
<dbReference type="GO" id="GO:0032958">
    <property type="term" value="P:inositol phosphate biosynthetic process"/>
    <property type="evidence" value="ECO:0007669"/>
    <property type="project" value="InterPro"/>
</dbReference>
<feature type="compositionally biased region" description="Basic residues" evidence="5">
    <location>
        <begin position="798"/>
        <end position="810"/>
    </location>
</feature>
<feature type="region of interest" description="Disordered" evidence="5">
    <location>
        <begin position="1069"/>
        <end position="1100"/>
    </location>
</feature>
<feature type="compositionally biased region" description="Low complexity" evidence="5">
    <location>
        <begin position="399"/>
        <end position="412"/>
    </location>
</feature>
<dbReference type="GO" id="GO:0005737">
    <property type="term" value="C:cytoplasm"/>
    <property type="evidence" value="ECO:0007669"/>
    <property type="project" value="TreeGrafter"/>
</dbReference>
<evidence type="ECO:0000313" key="6">
    <source>
        <dbReference type="EMBL" id="KAF9475927.1"/>
    </source>
</evidence>
<feature type="compositionally biased region" description="Low complexity" evidence="5">
    <location>
        <begin position="327"/>
        <end position="337"/>
    </location>
</feature>
<feature type="compositionally biased region" description="Polar residues" evidence="5">
    <location>
        <begin position="354"/>
        <end position="365"/>
    </location>
</feature>
<feature type="region of interest" description="Disordered" evidence="5">
    <location>
        <begin position="542"/>
        <end position="581"/>
    </location>
</feature>
<keyword evidence="7" id="KW-1185">Reference proteome</keyword>
<organism evidence="6 7">
    <name type="scientific">Pholiota conissans</name>
    <dbReference type="NCBI Taxonomy" id="109636"/>
    <lineage>
        <taxon>Eukaryota</taxon>
        <taxon>Fungi</taxon>
        <taxon>Dikarya</taxon>
        <taxon>Basidiomycota</taxon>
        <taxon>Agaricomycotina</taxon>
        <taxon>Agaricomycetes</taxon>
        <taxon>Agaricomycetidae</taxon>
        <taxon>Agaricales</taxon>
        <taxon>Agaricineae</taxon>
        <taxon>Strophariaceae</taxon>
        <taxon>Pholiota</taxon>
    </lineage>
</organism>
<feature type="region of interest" description="Disordered" evidence="5">
    <location>
        <begin position="1140"/>
        <end position="1161"/>
    </location>
</feature>
<feature type="compositionally biased region" description="Low complexity" evidence="5">
    <location>
        <begin position="123"/>
        <end position="144"/>
    </location>
</feature>
<dbReference type="SUPFAM" id="SSF56104">
    <property type="entry name" value="SAICAR synthase-like"/>
    <property type="match status" value="1"/>
</dbReference>
<feature type="region of interest" description="Disordered" evidence="5">
    <location>
        <begin position="624"/>
        <end position="699"/>
    </location>
</feature>
<dbReference type="OrthoDB" id="2573163at2759"/>
<dbReference type="Gene3D" id="3.30.470.160">
    <property type="entry name" value="Inositol polyphosphate kinase"/>
    <property type="match status" value="1"/>
</dbReference>
<dbReference type="AlphaFoldDB" id="A0A9P6CR91"/>
<dbReference type="GO" id="GO:0008440">
    <property type="term" value="F:inositol-1,4,5-trisphosphate 3-kinase activity"/>
    <property type="evidence" value="ECO:0007669"/>
    <property type="project" value="TreeGrafter"/>
</dbReference>
<dbReference type="Pfam" id="PF03770">
    <property type="entry name" value="IPK"/>
    <property type="match status" value="1"/>
</dbReference>
<dbReference type="Proteomes" id="UP000807469">
    <property type="component" value="Unassembled WGS sequence"/>
</dbReference>
<dbReference type="EC" id="2.7.-.-" evidence="4"/>
<reference evidence="6" key="1">
    <citation type="submission" date="2020-11" db="EMBL/GenBank/DDBJ databases">
        <authorList>
            <consortium name="DOE Joint Genome Institute"/>
            <person name="Ahrendt S."/>
            <person name="Riley R."/>
            <person name="Andreopoulos W."/>
            <person name="Labutti K."/>
            <person name="Pangilinan J."/>
            <person name="Ruiz-Duenas F.J."/>
            <person name="Barrasa J.M."/>
            <person name="Sanchez-Garcia M."/>
            <person name="Camarero S."/>
            <person name="Miyauchi S."/>
            <person name="Serrano A."/>
            <person name="Linde D."/>
            <person name="Babiker R."/>
            <person name="Drula E."/>
            <person name="Ayuso-Fernandez I."/>
            <person name="Pacheco R."/>
            <person name="Padilla G."/>
            <person name="Ferreira P."/>
            <person name="Barriuso J."/>
            <person name="Kellner H."/>
            <person name="Castanera R."/>
            <person name="Alfaro M."/>
            <person name="Ramirez L."/>
            <person name="Pisabarro A.G."/>
            <person name="Kuo A."/>
            <person name="Tritt A."/>
            <person name="Lipzen A."/>
            <person name="He G."/>
            <person name="Yan M."/>
            <person name="Ng V."/>
            <person name="Cullen D."/>
            <person name="Martin F."/>
            <person name="Rosso M.-N."/>
            <person name="Henrissat B."/>
            <person name="Hibbett D."/>
            <person name="Martinez A.T."/>
            <person name="Grigoriev I.V."/>
        </authorList>
    </citation>
    <scope>NUCLEOTIDE SEQUENCE</scope>
    <source>
        <strain evidence="6">CIRM-BRFM 674</strain>
    </source>
</reference>
<protein>
    <recommendedName>
        <fullName evidence="4">Kinase</fullName>
        <ecNumber evidence="4">2.7.-.-</ecNumber>
    </recommendedName>
</protein>
<proteinExistence type="inferred from homology"/>
<dbReference type="InterPro" id="IPR038286">
    <property type="entry name" value="IPK_sf"/>
</dbReference>
<feature type="compositionally biased region" description="Polar residues" evidence="5">
    <location>
        <begin position="624"/>
        <end position="654"/>
    </location>
</feature>
<feature type="compositionally biased region" description="Polar residues" evidence="5">
    <location>
        <begin position="53"/>
        <end position="65"/>
    </location>
</feature>
<evidence type="ECO:0000313" key="7">
    <source>
        <dbReference type="Proteomes" id="UP000807469"/>
    </source>
</evidence>
<feature type="compositionally biased region" description="Low complexity" evidence="5">
    <location>
        <begin position="680"/>
        <end position="690"/>
    </location>
</feature>
<gene>
    <name evidence="6" type="ORF">BDN70DRAFT_953251</name>
</gene>
<dbReference type="PANTHER" id="PTHR12400:SF21">
    <property type="entry name" value="KINASE"/>
    <property type="match status" value="1"/>
</dbReference>
<keyword evidence="2 4" id="KW-0808">Transferase</keyword>
<feature type="compositionally biased region" description="Polar residues" evidence="5">
    <location>
        <begin position="73"/>
        <end position="88"/>
    </location>
</feature>
<feature type="compositionally biased region" description="Basic and acidic residues" evidence="5">
    <location>
        <begin position="1077"/>
        <end position="1100"/>
    </location>
</feature>
<comment type="similarity">
    <text evidence="1 4">Belongs to the inositol phosphokinase (IPK) family.</text>
</comment>
<dbReference type="GO" id="GO:0046854">
    <property type="term" value="P:phosphatidylinositol phosphate biosynthetic process"/>
    <property type="evidence" value="ECO:0007669"/>
    <property type="project" value="TreeGrafter"/>
</dbReference>
<evidence type="ECO:0000256" key="4">
    <source>
        <dbReference type="RuleBase" id="RU363090"/>
    </source>
</evidence>
<keyword evidence="3 4" id="KW-0418">Kinase</keyword>
<evidence type="ECO:0000256" key="3">
    <source>
        <dbReference type="ARBA" id="ARBA00022777"/>
    </source>
</evidence>
<sequence length="1247" mass="139136">MAPALDARHAKQPHYRFPLSPPSSGNVTAHSSPRLSPTHSDDPPVEELFPASTAPSFRQSHSLASVRSGKLRASSNASDSDGYNTEKSASQKRRKIMSRALTLPSGLVPSLKPLPNRSPTKPIRPLSRTSSISSSDSSSSSPTDGDSVPAPHPNSGMGRKVAATLQLFKETSGPPEEQVNGEPSSSRTEALGARRVEPFRDVEDVAEAFEFVKRSEWPDRESAAVRRERSMTTLERVRTRESVGSDQEPLGRKFLVREPSIPDLTQWHRDLVLGRGRRRERAIDDLADDTDTRPELPLSTFNTFHETSPIYIRPRSRAYPPSPSPSRSPTSRVTLPRHLPEPPCPEPLLPTLPSIRTTPQHSRSPTPVRASHHPESLSAPISPVGTSPWSTDDESNWETASATSTAASNTSTYGHTDAEDNTYSAGLHHANGFDKHDRFFGLDDGEMFNNVPLKALDDETLALDFDVPEERLPHIPLRPFRNQVGGHSAIYKFTKQAVCKPLVSRENLFYESVEREAPPLLDFIPRYLGVMLVSYRRVPKALNTDEGNSTTPRPHGRCSLGAASNQESKQSSTAPPHDVLERSAFDGNVSTDTDEAEMPEVVLDRNRHIIPEWMLRGRNRSFSYSNDIRSSSTAQRKLQSSHPLPRGTASSPDLGTTPLPPSEYGVLRPSPLSSYAPFGTADTAADAPTPVNSPSQVTNAFPSRLAERTISEEQGIAVGTLEENGTRARPAIRPFNSEQPIPGSQWFGGTGSTMVNTKLKDHVFSTVLRRFRKRFDQRSTDYARTEDEGDADAESGSSRRKPLRQRRKLFRHSDRGALPEGTDASLRRIRSDSTLRNSEKSSLRMSDSRDRPFAGKPARTGTTLEDLHFGQTCIPSPLRGRSRSRSLEAKRTPIPFQRSFAQQSVIHEQIPSEPPVTRQNHFILMEDLTGRLKHPCVIDLKMGTRQYGIDATPAKKKSQRKKCDRTTSRSLGVRVCGMQVWNNVTESYVTQDKYSGRDIRPDEFDAVLRSFLFDGERLLTYQIPILLQKLYALAHIIHRLKGYRFYGCSILMIYDGDYESQEAFRSSVLEHPSSRSKRGESLERRSQSQSHDRTPLRRSHSEDLLVGSVAKRSSGRRKRGEINLRIVDFAHTTTGRDWLPYSEATGRQRPHEMSSSSKGYQAEVDPETGLIYARFPPHYPDQPDRGFLLGLKNLAISLEKIWNEERIRLMKLGRDDPSVALPPLSLEGKEIFDEIAEDEEDSGMISS</sequence>
<name>A0A9P6CR91_9AGAR</name>
<feature type="compositionally biased region" description="Polar residues" evidence="5">
    <location>
        <begin position="562"/>
        <end position="574"/>
    </location>
</feature>
<dbReference type="InterPro" id="IPR005522">
    <property type="entry name" value="IPK"/>
</dbReference>
<feature type="compositionally biased region" description="Low complexity" evidence="5">
    <location>
        <begin position="309"/>
        <end position="319"/>
    </location>
</feature>
<evidence type="ECO:0000256" key="5">
    <source>
        <dbReference type="SAM" id="MobiDB-lite"/>
    </source>
</evidence>
<comment type="caution">
    <text evidence="6">The sequence shown here is derived from an EMBL/GenBank/DDBJ whole genome shotgun (WGS) entry which is preliminary data.</text>
</comment>
<dbReference type="EMBL" id="MU155313">
    <property type="protein sequence ID" value="KAF9475927.1"/>
    <property type="molecule type" value="Genomic_DNA"/>
</dbReference>
<feature type="region of interest" description="Disordered" evidence="5">
    <location>
        <begin position="780"/>
        <end position="861"/>
    </location>
</feature>